<reference evidence="1 2" key="1">
    <citation type="submission" date="2019-10" db="EMBL/GenBank/DDBJ databases">
        <title>The Genome Sequence of Clostridium tarantellae Isolated from Fish Brain.</title>
        <authorList>
            <person name="Bano L."/>
            <person name="Kiel M."/>
            <person name="Sales G."/>
            <person name="Doxey A.C."/>
            <person name="Mansfield M.J."/>
            <person name="Schiavone M."/>
            <person name="Rossetto O."/>
            <person name="Pirazzini M."/>
            <person name="Dobrindt U."/>
            <person name="Montecucco C."/>
        </authorList>
    </citation>
    <scope>NUCLEOTIDE SEQUENCE [LARGE SCALE GENOMIC DNA]</scope>
    <source>
        <strain evidence="1 2">DSM 3997</strain>
    </source>
</reference>
<evidence type="ECO:0000313" key="1">
    <source>
        <dbReference type="EMBL" id="MPQ44989.1"/>
    </source>
</evidence>
<comment type="caution">
    <text evidence="1">The sequence shown here is derived from an EMBL/GenBank/DDBJ whole genome shotgun (WGS) entry which is preliminary data.</text>
</comment>
<protein>
    <submittedName>
        <fullName evidence="1">Uncharacterized protein</fullName>
    </submittedName>
</protein>
<name>A0A6I1MXX7_9CLOT</name>
<dbReference type="OrthoDB" id="1911615at2"/>
<gene>
    <name evidence="1" type="ORF">GBZ86_14770</name>
</gene>
<organism evidence="1 2">
    <name type="scientific">Clostridium tarantellae</name>
    <dbReference type="NCBI Taxonomy" id="39493"/>
    <lineage>
        <taxon>Bacteria</taxon>
        <taxon>Bacillati</taxon>
        <taxon>Bacillota</taxon>
        <taxon>Clostridia</taxon>
        <taxon>Eubacteriales</taxon>
        <taxon>Clostridiaceae</taxon>
        <taxon>Clostridium</taxon>
    </lineage>
</organism>
<dbReference type="Proteomes" id="UP000430345">
    <property type="component" value="Unassembled WGS sequence"/>
</dbReference>
<dbReference type="RefSeq" id="WP_152891915.1">
    <property type="nucleotide sequence ID" value="NZ_WHJC01000385.1"/>
</dbReference>
<sequence length="77" mass="9104">MSKEQYDDIIKHTKASLEKNILDKITKFRYSEIDDYFVIQVYVKEGMKARKLGEILTNIEDYAREKNISVVVDFLRG</sequence>
<proteinExistence type="predicted"/>
<accession>A0A6I1MXX7</accession>
<dbReference type="AlphaFoldDB" id="A0A6I1MXX7"/>
<keyword evidence="2" id="KW-1185">Reference proteome</keyword>
<evidence type="ECO:0000313" key="2">
    <source>
        <dbReference type="Proteomes" id="UP000430345"/>
    </source>
</evidence>
<dbReference type="EMBL" id="WHJC01000385">
    <property type="protein sequence ID" value="MPQ44989.1"/>
    <property type="molecule type" value="Genomic_DNA"/>
</dbReference>